<keyword evidence="6 10" id="KW-0413">Isomerase</keyword>
<gene>
    <name evidence="10" type="ORF">J421_2733</name>
</gene>
<evidence type="ECO:0000313" key="10">
    <source>
        <dbReference type="EMBL" id="AHG90270.1"/>
    </source>
</evidence>
<dbReference type="Pfam" id="PF21338">
    <property type="entry name" value="Top1B_N_bact"/>
    <property type="match status" value="1"/>
</dbReference>
<dbReference type="OrthoDB" id="9778962at2"/>
<reference evidence="10 11" key="1">
    <citation type="journal article" date="2014" name="Genome Announc.">
        <title>Genome Sequence and Methylome of Soil Bacterium Gemmatirosa kalamazoonensis KBS708T, a Member of the Rarely Cultivated Gemmatimonadetes Phylum.</title>
        <authorList>
            <person name="Debruyn J.M."/>
            <person name="Radosevich M."/>
            <person name="Wommack K.E."/>
            <person name="Polson S.W."/>
            <person name="Hauser L.J."/>
            <person name="Fawaz M.N."/>
            <person name="Korlach J."/>
            <person name="Tsai Y.C."/>
        </authorList>
    </citation>
    <scope>NUCLEOTIDE SEQUENCE [LARGE SCALE GENOMIC DNA]</scope>
    <source>
        <strain evidence="10 11">KBS708</strain>
    </source>
</reference>
<evidence type="ECO:0000256" key="1">
    <source>
        <dbReference type="ARBA" id="ARBA00000213"/>
    </source>
</evidence>
<dbReference type="Pfam" id="PF01028">
    <property type="entry name" value="Topoisom_I"/>
    <property type="match status" value="1"/>
</dbReference>
<dbReference type="InterPro" id="IPR049331">
    <property type="entry name" value="Top1B_N_bact"/>
</dbReference>
<dbReference type="EMBL" id="CP007128">
    <property type="protein sequence ID" value="AHG90270.1"/>
    <property type="molecule type" value="Genomic_DNA"/>
</dbReference>
<comment type="similarity">
    <text evidence="2">Belongs to the type IB topoisomerase family.</text>
</comment>
<evidence type="ECO:0000256" key="7">
    <source>
        <dbReference type="SAM" id="MobiDB-lite"/>
    </source>
</evidence>
<dbReference type="PRINTS" id="PR00416">
    <property type="entry name" value="EUTPISMRASEI"/>
</dbReference>
<dbReference type="InterPro" id="IPR014711">
    <property type="entry name" value="TopoI_cat_a-hlx-sub_euk"/>
</dbReference>
<protein>
    <recommendedName>
        <fullName evidence="3">DNA topoisomerase</fullName>
        <ecNumber evidence="3">5.6.2.1</ecNumber>
    </recommendedName>
</protein>
<dbReference type="InParanoid" id="W0RIW9"/>
<name>W0RIW9_9BACT</name>
<dbReference type="SUPFAM" id="SSF56349">
    <property type="entry name" value="DNA breaking-rejoining enzymes"/>
    <property type="match status" value="1"/>
</dbReference>
<feature type="domain" description="DNA topoisomerase IB N-terminal" evidence="9">
    <location>
        <begin position="15"/>
        <end position="63"/>
    </location>
</feature>
<feature type="compositionally biased region" description="Basic and acidic residues" evidence="7">
    <location>
        <begin position="342"/>
        <end position="354"/>
    </location>
</feature>
<dbReference type="GO" id="GO:0006265">
    <property type="term" value="P:DNA topological change"/>
    <property type="evidence" value="ECO:0007669"/>
    <property type="project" value="InterPro"/>
</dbReference>
<evidence type="ECO:0000256" key="2">
    <source>
        <dbReference type="ARBA" id="ARBA00006645"/>
    </source>
</evidence>
<dbReference type="Proteomes" id="UP000019151">
    <property type="component" value="Chromosome"/>
</dbReference>
<feature type="region of interest" description="Disordered" evidence="7">
    <location>
        <begin position="334"/>
        <end position="354"/>
    </location>
</feature>
<dbReference type="AlphaFoldDB" id="W0RIW9"/>
<evidence type="ECO:0000256" key="4">
    <source>
        <dbReference type="ARBA" id="ARBA00023029"/>
    </source>
</evidence>
<keyword evidence="5" id="KW-0238">DNA-binding</keyword>
<evidence type="ECO:0000256" key="6">
    <source>
        <dbReference type="ARBA" id="ARBA00023235"/>
    </source>
</evidence>
<evidence type="ECO:0000259" key="8">
    <source>
        <dbReference type="Pfam" id="PF01028"/>
    </source>
</evidence>
<evidence type="ECO:0000256" key="5">
    <source>
        <dbReference type="ARBA" id="ARBA00023125"/>
    </source>
</evidence>
<dbReference type="PROSITE" id="PS52038">
    <property type="entry name" value="TOPO_IB_2"/>
    <property type="match status" value="1"/>
</dbReference>
<dbReference type="InterPro" id="IPR011010">
    <property type="entry name" value="DNA_brk_join_enz"/>
</dbReference>
<dbReference type="Gene3D" id="1.10.132.120">
    <property type="match status" value="1"/>
</dbReference>
<feature type="domain" description="DNA topoisomerase I catalytic core eukaryotic-type" evidence="8">
    <location>
        <begin position="82"/>
        <end position="280"/>
    </location>
</feature>
<dbReference type="InterPro" id="IPR035447">
    <property type="entry name" value="DNA_topo_I_N_sf"/>
</dbReference>
<dbReference type="HOGENOM" id="CLU_046978_1_1_0"/>
<dbReference type="eggNOG" id="COG3569">
    <property type="taxonomic scope" value="Bacteria"/>
</dbReference>
<dbReference type="GO" id="GO:0003917">
    <property type="term" value="F:DNA topoisomerase type I (single strand cut, ATP-independent) activity"/>
    <property type="evidence" value="ECO:0007669"/>
    <property type="project" value="UniProtKB-EC"/>
</dbReference>
<evidence type="ECO:0000256" key="3">
    <source>
        <dbReference type="ARBA" id="ARBA00012891"/>
    </source>
</evidence>
<sequence>MAERWILRKGSKRSGFRYVTEAGAPVRAAATLARADALRIPPAWTDVHVAASPTSAIQAWGFDAKGRKQYRYHDREVARGQLRKYYRVRRLAHDLPGIRAALDRDLRKRTLDRCHVAAGVVRLISEGFFRVGNERYAAENATFGIATLRKEHVVLHDDRAVFHYVGKKSIEQHQTVCEPALVEFVRALALTPGYRLFRWVDDDGEWHDLTARDVNEYLHELLGVPYTAKDFRTWGGTLRVATILADLGEPASDRDAKKNVVTAVRLVAAELGNTPTVCRASYVHPLVIARYLDAGTTIAPFLPNGISPARDAHRPEERALIRFLDKFFPERRRHKRDRRRRGRDDADRRALRAA</sequence>
<evidence type="ECO:0000259" key="9">
    <source>
        <dbReference type="Pfam" id="PF21338"/>
    </source>
</evidence>
<keyword evidence="11" id="KW-1185">Reference proteome</keyword>
<dbReference type="SUPFAM" id="SSF55869">
    <property type="entry name" value="DNA topoisomerase I domain"/>
    <property type="match status" value="1"/>
</dbReference>
<dbReference type="RefSeq" id="WP_025411742.1">
    <property type="nucleotide sequence ID" value="NZ_CP007128.1"/>
</dbReference>
<dbReference type="KEGG" id="gba:J421_2733"/>
<organism evidence="10 11">
    <name type="scientific">Gemmatirosa kalamazoonensis</name>
    <dbReference type="NCBI Taxonomy" id="861299"/>
    <lineage>
        <taxon>Bacteria</taxon>
        <taxon>Pseudomonadati</taxon>
        <taxon>Gemmatimonadota</taxon>
        <taxon>Gemmatimonadia</taxon>
        <taxon>Gemmatimonadales</taxon>
        <taxon>Gemmatimonadaceae</taxon>
        <taxon>Gemmatirosa</taxon>
    </lineage>
</organism>
<dbReference type="InterPro" id="IPR013500">
    <property type="entry name" value="TopoI_cat_euk"/>
</dbReference>
<accession>W0RIW9</accession>
<comment type="catalytic activity">
    <reaction evidence="1">
        <text>ATP-independent breakage of single-stranded DNA, followed by passage and rejoining.</text>
        <dbReference type="EC" id="5.6.2.1"/>
    </reaction>
</comment>
<proteinExistence type="inferred from homology"/>
<dbReference type="Gene3D" id="3.90.15.10">
    <property type="entry name" value="Topoisomerase I, Chain A, domain 3"/>
    <property type="match status" value="1"/>
</dbReference>
<dbReference type="GO" id="GO:0003677">
    <property type="term" value="F:DNA binding"/>
    <property type="evidence" value="ECO:0007669"/>
    <property type="project" value="UniProtKB-KW"/>
</dbReference>
<keyword evidence="4" id="KW-0799">Topoisomerase</keyword>
<dbReference type="EC" id="5.6.2.1" evidence="3"/>
<evidence type="ECO:0000313" key="11">
    <source>
        <dbReference type="Proteomes" id="UP000019151"/>
    </source>
</evidence>
<dbReference type="InterPro" id="IPR001631">
    <property type="entry name" value="TopoI"/>
</dbReference>
<dbReference type="STRING" id="861299.J421_2733"/>
<dbReference type="Gene3D" id="3.30.66.10">
    <property type="entry name" value="DNA topoisomerase I domain"/>
    <property type="match status" value="1"/>
</dbReference>